<dbReference type="EMBL" id="JABWQX020000001">
    <property type="protein sequence ID" value="MBV4553106.1"/>
    <property type="molecule type" value="Genomic_DNA"/>
</dbReference>
<reference evidence="1 3" key="1">
    <citation type="journal article" date="2020" name="Microorganisms">
        <title>Reliable Identification of Environmental Pseudomonas Isolates Using the rpoD Gene.</title>
        <authorList>
            <consortium name="The Broad Institute Genome Sequencing Platform"/>
            <person name="Girard L."/>
            <person name="Lood C."/>
            <person name="Rokni-Zadeh H."/>
            <person name="van Noort V."/>
            <person name="Lavigne R."/>
            <person name="De Mot R."/>
        </authorList>
    </citation>
    <scope>NUCLEOTIDE SEQUENCE</scope>
    <source>
        <strain evidence="1 3">SWRI102</strain>
    </source>
</reference>
<sequence length="111" mass="13124">MNAQNTKEFYSADQAAEHAAEWCKRNPAWRRICDIPNHSVFYKTYDEIPKRERAYWDENGGEECWREFGTAGSKVPTGFISGKGEFFDHVLKVPLHHNMMMVFRVGRRWRP</sequence>
<dbReference type="EMBL" id="JABWQX010000002">
    <property type="protein sequence ID" value="MBC3395072.1"/>
    <property type="molecule type" value="Genomic_DNA"/>
</dbReference>
<proteinExistence type="predicted"/>
<evidence type="ECO:0000313" key="2">
    <source>
        <dbReference type="EMBL" id="MBV4553106.1"/>
    </source>
</evidence>
<gene>
    <name evidence="2" type="ORF">HU742_018330</name>
    <name evidence="1" type="ORF">HU742_07635</name>
</gene>
<reference evidence="1" key="2">
    <citation type="submission" date="2020-07" db="EMBL/GenBank/DDBJ databases">
        <authorList>
            <person name="Lood C."/>
            <person name="Girard L."/>
        </authorList>
    </citation>
    <scope>NUCLEOTIDE SEQUENCE</scope>
    <source>
        <strain evidence="1">SWRI102</strain>
    </source>
</reference>
<evidence type="ECO:0000313" key="1">
    <source>
        <dbReference type="EMBL" id="MBC3395072.1"/>
    </source>
</evidence>
<reference evidence="2" key="3">
    <citation type="submission" date="2021-06" db="EMBL/GenBank/DDBJ databases">
        <title>Updating the genus Pseudomonas: Description of 43 new species and partition of the Pseudomonas putida group.</title>
        <authorList>
            <person name="Girard L."/>
            <person name="Lood C."/>
            <person name="Vandamme P."/>
            <person name="Rokni-Zadeh H."/>
            <person name="Van Noort V."/>
            <person name="Hofte M."/>
            <person name="Lavigne R."/>
            <person name="De Mot R."/>
        </authorList>
    </citation>
    <scope>NUCLEOTIDE SEQUENCE</scope>
    <source>
        <strain evidence="2">SWRI102</strain>
    </source>
</reference>
<dbReference type="AlphaFoldDB" id="A0A923JPN9"/>
<protein>
    <submittedName>
        <fullName evidence="1">Uncharacterized protein</fullName>
    </submittedName>
</protein>
<keyword evidence="3" id="KW-1185">Reference proteome</keyword>
<organism evidence="1">
    <name type="scientific">Pseudomonas marvdashtae</name>
    <dbReference type="NCBI Taxonomy" id="2745500"/>
    <lineage>
        <taxon>Bacteria</taxon>
        <taxon>Pseudomonadati</taxon>
        <taxon>Pseudomonadota</taxon>
        <taxon>Gammaproteobacteria</taxon>
        <taxon>Pseudomonadales</taxon>
        <taxon>Pseudomonadaceae</taxon>
        <taxon>Pseudomonas</taxon>
    </lineage>
</organism>
<accession>A0A923JPN9</accession>
<evidence type="ECO:0000313" key="3">
    <source>
        <dbReference type="Proteomes" id="UP000659438"/>
    </source>
</evidence>
<dbReference type="RefSeq" id="WP_186643029.1">
    <property type="nucleotide sequence ID" value="NZ_JABWQX020000001.1"/>
</dbReference>
<comment type="caution">
    <text evidence="1">The sequence shown here is derived from an EMBL/GenBank/DDBJ whole genome shotgun (WGS) entry which is preliminary data.</text>
</comment>
<dbReference type="Proteomes" id="UP000659438">
    <property type="component" value="Unassembled WGS sequence"/>
</dbReference>
<name>A0A923JPN9_9PSED</name>